<dbReference type="InterPro" id="IPR035979">
    <property type="entry name" value="RBD_domain_sf"/>
</dbReference>
<dbReference type="Proteomes" id="UP000324897">
    <property type="component" value="Chromosome 5"/>
</dbReference>
<dbReference type="EMBL" id="RWGY01000004">
    <property type="protein sequence ID" value="TVU44824.1"/>
    <property type="molecule type" value="Genomic_DNA"/>
</dbReference>
<keyword evidence="7" id="KW-1185">Reference proteome</keyword>
<evidence type="ECO:0000313" key="7">
    <source>
        <dbReference type="Proteomes" id="UP000324897"/>
    </source>
</evidence>
<dbReference type="SMART" id="SM00360">
    <property type="entry name" value="RRM"/>
    <property type="match status" value="2"/>
</dbReference>
<dbReference type="Gene3D" id="3.30.70.330">
    <property type="match status" value="2"/>
</dbReference>
<dbReference type="PANTHER" id="PTHR48032">
    <property type="entry name" value="RNA-BINDING PROTEIN MUSASHI HOMOLOG RBP6"/>
    <property type="match status" value="1"/>
</dbReference>
<proteinExistence type="predicted"/>
<dbReference type="SUPFAM" id="SSF54928">
    <property type="entry name" value="RNA-binding domain, RBD"/>
    <property type="match status" value="2"/>
</dbReference>
<evidence type="ECO:0000313" key="6">
    <source>
        <dbReference type="EMBL" id="TVU44824.1"/>
    </source>
</evidence>
<comment type="caution">
    <text evidence="6">The sequence shown here is derived from an EMBL/GenBank/DDBJ whole genome shotgun (WGS) entry which is preliminary data.</text>
</comment>
<dbReference type="PANTHER" id="PTHR48032:SF12">
    <property type="entry name" value="RRM DOMAIN-CONTAINING PROTEIN"/>
    <property type="match status" value="1"/>
</dbReference>
<dbReference type="GO" id="GO:0006417">
    <property type="term" value="P:regulation of translation"/>
    <property type="evidence" value="ECO:0007669"/>
    <property type="project" value="TreeGrafter"/>
</dbReference>
<protein>
    <recommendedName>
        <fullName evidence="5">RRM domain-containing protein</fullName>
    </recommendedName>
</protein>
<evidence type="ECO:0000256" key="2">
    <source>
        <dbReference type="ARBA" id="ARBA00022884"/>
    </source>
</evidence>
<keyword evidence="1" id="KW-0677">Repeat</keyword>
<reference evidence="6 7" key="1">
    <citation type="journal article" date="2019" name="Sci. Rep.">
        <title>A high-quality genome of Eragrostis curvula grass provides insights into Poaceae evolution and supports new strategies to enhance forage quality.</title>
        <authorList>
            <person name="Carballo J."/>
            <person name="Santos B.A.C.M."/>
            <person name="Zappacosta D."/>
            <person name="Garbus I."/>
            <person name="Selva J.P."/>
            <person name="Gallo C.A."/>
            <person name="Diaz A."/>
            <person name="Albertini E."/>
            <person name="Caccamo M."/>
            <person name="Echenique V."/>
        </authorList>
    </citation>
    <scope>NUCLEOTIDE SEQUENCE [LARGE SCALE GENOMIC DNA]</scope>
    <source>
        <strain evidence="7">cv. Victoria</strain>
        <tissue evidence="6">Leaf</tissue>
    </source>
</reference>
<accession>A0A5J9WBY1</accession>
<name>A0A5J9WBY1_9POAL</name>
<sequence>MMTLEPRKVFVGGLPRSMVKTDDLKAHFARYGEVVDAVVMLSPENGLGRGFGFVEFADEASVLRALDWKEREKHVFDGRRVDVKRAQTRHGQTQPSSNPNADSKKVFVGGLRDNITKDDLSAYFGKFGTINDAVVMYERMTRRPRGFGFVTFDSQEAVNKVLENRFHDLNGTKVETKMAEPREHSHYQNGYYHGSMTGGYRSPANRYGGMYSPHSMPYLFHNGNYFVPAYPYVYAPQGSVNYGYMMNQTASSNDTGMMSVQRSPMVYPNYGRSFVDPVTGSANYLGYPGFNLGSDSKMGEVNANRQRVDISSDSSNLL</sequence>
<gene>
    <name evidence="6" type="ORF">EJB05_04284</name>
</gene>
<keyword evidence="2 3" id="KW-0694">RNA-binding</keyword>
<evidence type="ECO:0000256" key="1">
    <source>
        <dbReference type="ARBA" id="ARBA00022737"/>
    </source>
</evidence>
<dbReference type="InterPro" id="IPR012677">
    <property type="entry name" value="Nucleotide-bd_a/b_plait_sf"/>
</dbReference>
<dbReference type="PROSITE" id="PS50102">
    <property type="entry name" value="RRM"/>
    <property type="match status" value="2"/>
</dbReference>
<evidence type="ECO:0000256" key="3">
    <source>
        <dbReference type="PROSITE-ProRule" id="PRU00176"/>
    </source>
</evidence>
<dbReference type="AlphaFoldDB" id="A0A5J9WBY1"/>
<evidence type="ECO:0000259" key="5">
    <source>
        <dbReference type="PROSITE" id="PS50102"/>
    </source>
</evidence>
<dbReference type="InterPro" id="IPR000504">
    <property type="entry name" value="RRM_dom"/>
</dbReference>
<evidence type="ECO:0000256" key="4">
    <source>
        <dbReference type="SAM" id="MobiDB-lite"/>
    </source>
</evidence>
<dbReference type="OrthoDB" id="1875751at2759"/>
<dbReference type="Gramene" id="TVU44824">
    <property type="protein sequence ID" value="TVU44824"/>
    <property type="gene ID" value="EJB05_04284"/>
</dbReference>
<feature type="domain" description="RRM" evidence="5">
    <location>
        <begin position="104"/>
        <end position="181"/>
    </location>
</feature>
<dbReference type="Pfam" id="PF00076">
    <property type="entry name" value="RRM_1"/>
    <property type="match status" value="2"/>
</dbReference>
<feature type="domain" description="RRM" evidence="5">
    <location>
        <begin position="7"/>
        <end position="88"/>
    </location>
</feature>
<organism evidence="6 7">
    <name type="scientific">Eragrostis curvula</name>
    <name type="common">weeping love grass</name>
    <dbReference type="NCBI Taxonomy" id="38414"/>
    <lineage>
        <taxon>Eukaryota</taxon>
        <taxon>Viridiplantae</taxon>
        <taxon>Streptophyta</taxon>
        <taxon>Embryophyta</taxon>
        <taxon>Tracheophyta</taxon>
        <taxon>Spermatophyta</taxon>
        <taxon>Magnoliopsida</taxon>
        <taxon>Liliopsida</taxon>
        <taxon>Poales</taxon>
        <taxon>Poaceae</taxon>
        <taxon>PACMAD clade</taxon>
        <taxon>Chloridoideae</taxon>
        <taxon>Eragrostideae</taxon>
        <taxon>Eragrostidinae</taxon>
        <taxon>Eragrostis</taxon>
    </lineage>
</organism>
<feature type="compositionally biased region" description="Polar residues" evidence="4">
    <location>
        <begin position="89"/>
        <end position="101"/>
    </location>
</feature>
<dbReference type="GO" id="GO:0003729">
    <property type="term" value="F:mRNA binding"/>
    <property type="evidence" value="ECO:0007669"/>
    <property type="project" value="TreeGrafter"/>
</dbReference>
<feature type="region of interest" description="Disordered" evidence="4">
    <location>
        <begin position="85"/>
        <end position="104"/>
    </location>
</feature>